<evidence type="ECO:0008006" key="3">
    <source>
        <dbReference type="Google" id="ProtNLM"/>
    </source>
</evidence>
<dbReference type="SUPFAM" id="SSF48452">
    <property type="entry name" value="TPR-like"/>
    <property type="match status" value="1"/>
</dbReference>
<proteinExistence type="predicted"/>
<keyword evidence="2" id="KW-1185">Reference proteome</keyword>
<accession>A0ABP6M0Y9</accession>
<dbReference type="InterPro" id="IPR011990">
    <property type="entry name" value="TPR-like_helical_dom_sf"/>
</dbReference>
<dbReference type="EMBL" id="BAAAUF010000073">
    <property type="protein sequence ID" value="GAA3071330.1"/>
    <property type="molecule type" value="Genomic_DNA"/>
</dbReference>
<dbReference type="Gene3D" id="1.25.40.10">
    <property type="entry name" value="Tetratricopeptide repeat domain"/>
    <property type="match status" value="1"/>
</dbReference>
<dbReference type="Proteomes" id="UP001501532">
    <property type="component" value="Unassembled WGS sequence"/>
</dbReference>
<reference evidence="2" key="1">
    <citation type="journal article" date="2019" name="Int. J. Syst. Evol. Microbiol.">
        <title>The Global Catalogue of Microorganisms (GCM) 10K type strain sequencing project: providing services to taxonomists for standard genome sequencing and annotation.</title>
        <authorList>
            <consortium name="The Broad Institute Genomics Platform"/>
            <consortium name="The Broad Institute Genome Sequencing Center for Infectious Disease"/>
            <person name="Wu L."/>
            <person name="Ma J."/>
        </authorList>
    </citation>
    <scope>NUCLEOTIDE SEQUENCE [LARGE SCALE GENOMIC DNA]</scope>
    <source>
        <strain evidence="2">JCM 9091</strain>
    </source>
</reference>
<gene>
    <name evidence="1" type="ORF">GCM10010448_62680</name>
</gene>
<organism evidence="1 2">
    <name type="scientific">Streptomyces glomeratus</name>
    <dbReference type="NCBI Taxonomy" id="284452"/>
    <lineage>
        <taxon>Bacteria</taxon>
        <taxon>Bacillati</taxon>
        <taxon>Actinomycetota</taxon>
        <taxon>Actinomycetes</taxon>
        <taxon>Kitasatosporales</taxon>
        <taxon>Streptomycetaceae</taxon>
        <taxon>Streptomyces</taxon>
    </lineage>
</organism>
<evidence type="ECO:0000313" key="2">
    <source>
        <dbReference type="Proteomes" id="UP001501532"/>
    </source>
</evidence>
<comment type="caution">
    <text evidence="1">The sequence shown here is derived from an EMBL/GenBank/DDBJ whole genome shotgun (WGS) entry which is preliminary data.</text>
</comment>
<dbReference type="Pfam" id="PF13424">
    <property type="entry name" value="TPR_12"/>
    <property type="match status" value="1"/>
</dbReference>
<sequence length="79" mass="8265">MAPGAGRGGRITASNLAVRLAVLGRTEEARTLGEDTLTRRRRVLGEDHPDTLATASNLAIDLAALGQLDAAREDPDTGE</sequence>
<protein>
    <recommendedName>
        <fullName evidence="3">Tetratricopeptide repeat protein</fullName>
    </recommendedName>
</protein>
<evidence type="ECO:0000313" key="1">
    <source>
        <dbReference type="EMBL" id="GAA3071330.1"/>
    </source>
</evidence>
<name>A0ABP6M0Y9_9ACTN</name>